<reference evidence="2" key="1">
    <citation type="submission" date="2018-05" db="EMBL/GenBank/DDBJ databases">
        <authorList>
            <person name="Lanie J.A."/>
            <person name="Ng W.-L."/>
            <person name="Kazmierczak K.M."/>
            <person name="Andrzejewski T.M."/>
            <person name="Davidsen T.M."/>
            <person name="Wayne K.J."/>
            <person name="Tettelin H."/>
            <person name="Glass J.I."/>
            <person name="Rusch D."/>
            <person name="Podicherti R."/>
            <person name="Tsui H.-C.T."/>
            <person name="Winkler M.E."/>
        </authorList>
    </citation>
    <scope>NUCLEOTIDE SEQUENCE</scope>
</reference>
<dbReference type="PANTHER" id="PTHR46623">
    <property type="entry name" value="CARBOXYMETHYLENEBUTENOLIDASE-RELATED"/>
    <property type="match status" value="1"/>
</dbReference>
<dbReference type="SUPFAM" id="SSF53474">
    <property type="entry name" value="alpha/beta-Hydrolases"/>
    <property type="match status" value="1"/>
</dbReference>
<gene>
    <name evidence="2" type="ORF">METZ01_LOCUS133210</name>
</gene>
<dbReference type="InterPro" id="IPR002925">
    <property type="entry name" value="Dienelactn_hydro"/>
</dbReference>
<dbReference type="InterPro" id="IPR051049">
    <property type="entry name" value="Dienelactone_hydrolase-like"/>
</dbReference>
<feature type="domain" description="Dienelactone hydrolase" evidence="1">
    <location>
        <begin position="48"/>
        <end position="264"/>
    </location>
</feature>
<organism evidence="2">
    <name type="scientific">marine metagenome</name>
    <dbReference type="NCBI Taxonomy" id="408172"/>
    <lineage>
        <taxon>unclassified sequences</taxon>
        <taxon>metagenomes</taxon>
        <taxon>ecological metagenomes</taxon>
    </lineage>
</organism>
<evidence type="ECO:0000259" key="1">
    <source>
        <dbReference type="Pfam" id="PF01738"/>
    </source>
</evidence>
<sequence>MRRLFLLSLLVLFLLQGTLFAQNSLERLETSPRHHEWVKINTNTNEINSFLVYPEVSEKVPVVVLIHENRGLNDWARSMADQIAEMGYITIAPDFLSGTAPNGGGTIDYENSDDARTGIYNLDPAVINDILNKTVDYSKKIASSNGKVVVIGFCWGGSQSFQFATQSSEIEAAIVCYGTGPSDMASYSNIKAPVYGFYGGNDNRVNATISASASAMQASGNPFEPIIYDGAGHGFFRAGENENATEANRLAREQGIQRLKEILKGL</sequence>
<accession>A0A381YTJ4</accession>
<dbReference type="Gene3D" id="3.40.50.1820">
    <property type="entry name" value="alpha/beta hydrolase"/>
    <property type="match status" value="1"/>
</dbReference>
<evidence type="ECO:0000313" key="2">
    <source>
        <dbReference type="EMBL" id="SVA80356.1"/>
    </source>
</evidence>
<dbReference type="PANTHER" id="PTHR46623:SF6">
    <property type="entry name" value="ALPHA_BETA-HYDROLASES SUPERFAMILY PROTEIN"/>
    <property type="match status" value="1"/>
</dbReference>
<dbReference type="Pfam" id="PF01738">
    <property type="entry name" value="DLH"/>
    <property type="match status" value="1"/>
</dbReference>
<protein>
    <recommendedName>
        <fullName evidence="1">Dienelactone hydrolase domain-containing protein</fullName>
    </recommendedName>
</protein>
<proteinExistence type="predicted"/>
<dbReference type="AlphaFoldDB" id="A0A381YTJ4"/>
<name>A0A381YTJ4_9ZZZZ</name>
<dbReference type="EMBL" id="UINC01019027">
    <property type="protein sequence ID" value="SVA80356.1"/>
    <property type="molecule type" value="Genomic_DNA"/>
</dbReference>
<dbReference type="GO" id="GO:0016787">
    <property type="term" value="F:hydrolase activity"/>
    <property type="evidence" value="ECO:0007669"/>
    <property type="project" value="InterPro"/>
</dbReference>
<dbReference type="InterPro" id="IPR029058">
    <property type="entry name" value="AB_hydrolase_fold"/>
</dbReference>